<gene>
    <name evidence="4" type="primary">hoatz</name>
</gene>
<dbReference type="GeneTree" id="ENSGT00940000166624"/>
<accession>A0A8C4STL5</accession>
<dbReference type="OrthoDB" id="10004365at2759"/>
<dbReference type="RefSeq" id="XP_028664812.1">
    <property type="nucleotide sequence ID" value="XM_028808979.2"/>
</dbReference>
<evidence type="ECO:0000313" key="4">
    <source>
        <dbReference type="Ensembl" id="ENSECRP00000021374.1"/>
    </source>
</evidence>
<evidence type="ECO:0000313" key="5">
    <source>
        <dbReference type="Proteomes" id="UP000694620"/>
    </source>
</evidence>
<name>A0A8C4STL5_ERPCA</name>
<reference evidence="4" key="2">
    <citation type="submission" date="2025-08" db="UniProtKB">
        <authorList>
            <consortium name="Ensembl"/>
        </authorList>
    </citation>
    <scope>IDENTIFICATION</scope>
</reference>
<dbReference type="Ensembl" id="ENSECRT00000021838.1">
    <property type="protein sequence ID" value="ENSECRP00000021374.1"/>
    <property type="gene ID" value="ENSECRG00000014422.1"/>
</dbReference>
<dbReference type="Proteomes" id="UP000694620">
    <property type="component" value="Chromosome 9"/>
</dbReference>
<dbReference type="Pfam" id="PF17664">
    <property type="entry name" value="HOATZ-like"/>
    <property type="match status" value="1"/>
</dbReference>
<comment type="similarity">
    <text evidence="1">Belongs to the HOATZ family.</text>
</comment>
<dbReference type="PANTHER" id="PTHR47231:SF1">
    <property type="entry name" value="CILIA- AND FLAGELLA-ASSOCIATED PROTEIN HOATZ"/>
    <property type="match status" value="1"/>
</dbReference>
<evidence type="ECO:0000256" key="3">
    <source>
        <dbReference type="SAM" id="MobiDB-lite"/>
    </source>
</evidence>
<dbReference type="AlphaFoldDB" id="A0A8C4STL5"/>
<protein>
    <recommendedName>
        <fullName evidence="2">Cilia- and flagella-associated protein HOATZ</fullName>
    </recommendedName>
</protein>
<keyword evidence="5" id="KW-1185">Reference proteome</keyword>
<sequence>MSEQREDPELDYEKNFTIFSDSSEQDVSCAKIFWNSAILHPTLESRLVSGDIRQRLKVADGIQPNSYAACESLAVDLKNEEFMRNVFLKQKIDERLMYMEKAQKREEILALLKKQREERIKKEMISRPYQKKKKTEGERSLVKDDSEEIQEAIRAVAALD</sequence>
<evidence type="ECO:0000256" key="1">
    <source>
        <dbReference type="ARBA" id="ARBA00023451"/>
    </source>
</evidence>
<dbReference type="PANTHER" id="PTHR47231">
    <property type="entry name" value="UPF0722 PROTEIN C11ORF88"/>
    <property type="match status" value="1"/>
</dbReference>
<dbReference type="InterPro" id="IPR040681">
    <property type="entry name" value="HOATZ-like"/>
</dbReference>
<organism evidence="4 5">
    <name type="scientific">Erpetoichthys calabaricus</name>
    <name type="common">Rope fish</name>
    <name type="synonym">Calamoichthys calabaricus</name>
    <dbReference type="NCBI Taxonomy" id="27687"/>
    <lineage>
        <taxon>Eukaryota</taxon>
        <taxon>Metazoa</taxon>
        <taxon>Chordata</taxon>
        <taxon>Craniata</taxon>
        <taxon>Vertebrata</taxon>
        <taxon>Euteleostomi</taxon>
        <taxon>Actinopterygii</taxon>
        <taxon>Polypteriformes</taxon>
        <taxon>Polypteridae</taxon>
        <taxon>Erpetoichthys</taxon>
    </lineage>
</organism>
<reference evidence="4" key="1">
    <citation type="submission" date="2021-06" db="EMBL/GenBank/DDBJ databases">
        <authorList>
            <consortium name="Wellcome Sanger Institute Data Sharing"/>
        </authorList>
    </citation>
    <scope>NUCLEOTIDE SEQUENCE [LARGE SCALE GENOMIC DNA]</scope>
</reference>
<feature type="compositionally biased region" description="Basic and acidic residues" evidence="3">
    <location>
        <begin position="135"/>
        <end position="144"/>
    </location>
</feature>
<feature type="region of interest" description="Disordered" evidence="3">
    <location>
        <begin position="123"/>
        <end position="146"/>
    </location>
</feature>
<proteinExistence type="inferred from homology"/>
<dbReference type="GeneID" id="114657251"/>
<dbReference type="GO" id="GO:0060271">
    <property type="term" value="P:cilium assembly"/>
    <property type="evidence" value="ECO:0007669"/>
    <property type="project" value="InterPro"/>
</dbReference>
<evidence type="ECO:0000256" key="2">
    <source>
        <dbReference type="ARBA" id="ARBA00023657"/>
    </source>
</evidence>
<reference evidence="4" key="3">
    <citation type="submission" date="2025-09" db="UniProtKB">
        <authorList>
            <consortium name="Ensembl"/>
        </authorList>
    </citation>
    <scope>IDENTIFICATION</scope>
</reference>